<gene>
    <name evidence="2" type="ORF">AKJ09_00699</name>
</gene>
<feature type="region of interest" description="Disordered" evidence="1">
    <location>
        <begin position="59"/>
        <end position="87"/>
    </location>
</feature>
<protein>
    <submittedName>
        <fullName evidence="2">Uncharacterized protein</fullName>
    </submittedName>
</protein>
<evidence type="ECO:0000313" key="2">
    <source>
        <dbReference type="EMBL" id="AKU94035.1"/>
    </source>
</evidence>
<sequence>MPTGARLRHAKEAGFSALRALAFALLSAHRMTRETPVVLGVLSLIVLAQLGRCDSTSSFSFHPNADSGGEAPAKAAHSKSGTAPSPR</sequence>
<dbReference type="KEGG" id="llu:AKJ09_00699"/>
<evidence type="ECO:0000313" key="3">
    <source>
        <dbReference type="Proteomes" id="UP000064967"/>
    </source>
</evidence>
<dbReference type="STRING" id="1391654.AKJ09_00699"/>
<organism evidence="2 3">
    <name type="scientific">Labilithrix luteola</name>
    <dbReference type="NCBI Taxonomy" id="1391654"/>
    <lineage>
        <taxon>Bacteria</taxon>
        <taxon>Pseudomonadati</taxon>
        <taxon>Myxococcota</taxon>
        <taxon>Polyangia</taxon>
        <taxon>Polyangiales</taxon>
        <taxon>Labilitrichaceae</taxon>
        <taxon>Labilithrix</taxon>
    </lineage>
</organism>
<keyword evidence="3" id="KW-1185">Reference proteome</keyword>
<proteinExistence type="predicted"/>
<evidence type="ECO:0000256" key="1">
    <source>
        <dbReference type="SAM" id="MobiDB-lite"/>
    </source>
</evidence>
<dbReference type="Proteomes" id="UP000064967">
    <property type="component" value="Chromosome"/>
</dbReference>
<reference evidence="2 3" key="1">
    <citation type="submission" date="2015-08" db="EMBL/GenBank/DDBJ databases">
        <authorList>
            <person name="Babu N.S."/>
            <person name="Beckwith C.J."/>
            <person name="Beseler K.G."/>
            <person name="Brison A."/>
            <person name="Carone J.V."/>
            <person name="Caskin T.P."/>
            <person name="Diamond M."/>
            <person name="Durham M.E."/>
            <person name="Foxe J.M."/>
            <person name="Go M."/>
            <person name="Henderson B.A."/>
            <person name="Jones I.B."/>
            <person name="McGettigan J.A."/>
            <person name="Micheletti S.J."/>
            <person name="Nasrallah M.E."/>
            <person name="Ortiz D."/>
            <person name="Piller C.R."/>
            <person name="Privatt S.R."/>
            <person name="Schneider S.L."/>
            <person name="Sharp S."/>
            <person name="Smith T.C."/>
            <person name="Stanton J.D."/>
            <person name="Ullery H.E."/>
            <person name="Wilson R.J."/>
            <person name="Serrano M.G."/>
            <person name="Buck G."/>
            <person name="Lee V."/>
            <person name="Wang Y."/>
            <person name="Carvalho R."/>
            <person name="Voegtly L."/>
            <person name="Shi R."/>
            <person name="Duckworth R."/>
            <person name="Johnson A."/>
            <person name="Loviza R."/>
            <person name="Walstead R."/>
            <person name="Shah Z."/>
            <person name="Kiflezghi M."/>
            <person name="Wade K."/>
            <person name="Ball S.L."/>
            <person name="Bradley K.W."/>
            <person name="Asai D.J."/>
            <person name="Bowman C.A."/>
            <person name="Russell D.A."/>
            <person name="Pope W.H."/>
            <person name="Jacobs-Sera D."/>
            <person name="Hendrix R.W."/>
            <person name="Hatfull G.F."/>
        </authorList>
    </citation>
    <scope>NUCLEOTIDE SEQUENCE [LARGE SCALE GENOMIC DNA]</scope>
    <source>
        <strain evidence="2 3">DSM 27648</strain>
    </source>
</reference>
<dbReference type="AlphaFoldDB" id="A0A0K1PKI0"/>
<name>A0A0K1PKI0_9BACT</name>
<accession>A0A0K1PKI0</accession>
<dbReference type="EMBL" id="CP012333">
    <property type="protein sequence ID" value="AKU94035.1"/>
    <property type="molecule type" value="Genomic_DNA"/>
</dbReference>